<dbReference type="InterPro" id="IPR027417">
    <property type="entry name" value="P-loop_NTPase"/>
</dbReference>
<dbReference type="Pfam" id="PF17100">
    <property type="entry name" value="NACHT_N"/>
    <property type="match status" value="1"/>
</dbReference>
<organism evidence="7 8">
    <name type="scientific">Colletotrichum melonis</name>
    <dbReference type="NCBI Taxonomy" id="1209925"/>
    <lineage>
        <taxon>Eukaryota</taxon>
        <taxon>Fungi</taxon>
        <taxon>Dikarya</taxon>
        <taxon>Ascomycota</taxon>
        <taxon>Pezizomycotina</taxon>
        <taxon>Sordariomycetes</taxon>
        <taxon>Hypocreomycetidae</taxon>
        <taxon>Glomerellales</taxon>
        <taxon>Glomerellaceae</taxon>
        <taxon>Colletotrichum</taxon>
        <taxon>Colletotrichum acutatum species complex</taxon>
    </lineage>
</organism>
<evidence type="ECO:0000256" key="3">
    <source>
        <dbReference type="SAM" id="MobiDB-lite"/>
    </source>
</evidence>
<feature type="repeat" description="ANK" evidence="2">
    <location>
        <begin position="1229"/>
        <end position="1261"/>
    </location>
</feature>
<comment type="caution">
    <text evidence="7">The sequence shown here is derived from an EMBL/GenBank/DDBJ whole genome shotgun (WGS) entry which is preliminary data.</text>
</comment>
<evidence type="ECO:0008006" key="9">
    <source>
        <dbReference type="Google" id="ProtNLM"/>
    </source>
</evidence>
<keyword evidence="8" id="KW-1185">Reference proteome</keyword>
<keyword evidence="2" id="KW-0040">ANK repeat</keyword>
<evidence type="ECO:0000313" key="8">
    <source>
        <dbReference type="Proteomes" id="UP001239795"/>
    </source>
</evidence>
<accession>A0AAI9U2H8</accession>
<sequence length="1363" mass="153811">MLTELLGRLKRNGRKKDSAAAVHSAIWSSTTSSNVSLVKSSKPLSHANPSGKLRPPANDANRVGDIGGLPPTNLSVTPSRLQRPGLTNVWERANETLLNDPDSEKRELAQNYAEILASELAGPESGPMDTDPAHLKQEIVAERLNARVEMLSHEQLSISVGSRELDIEPLLRNVSKHIVAARDLISSAAGADPHAALACAGGLVILTFLIRPLEQREHILRGLELTSSVICRYFAMEQVYRSRARLESLSAELARKLVLDLEQNLIKLYSNIIEFQARALCYLHRTRSTRFIRDVFRGDTWKTLIEEIERLDAHCRAFANLITDEKILTFLESHSEKVEQVIININTPQPVSFDLLRRRTALLRTLYACPYRDRKDINPERAPGTCEWFTEHGYFSDWMSAVDSKILRVSADPGCGKSVLSRYLVDEILPSTSFRTTCYFFFKDDFEDQKLASIAMCCILRQLFEQNPDLMDERTLAKFEAVGDNLCNSFPSLFEMLLEASMRVETELICIFDALDECNAEDCRQITAALSKFYMNPGEGSRLKIILTSRPYARIQRSLQKLETSVPAIHLRVDSESQLRKISGEIGVVIRHRVRSIAEARLLEPHEIELLEQSLSNSQHRTYLWVKLALDYIEDRLDSLTNKSIQAVLRSVPEKLDGLYEKILDRSANKERARKVLQIIIAAFTPLSLDQISTALCIEKEHSRGSQLIKEPTHRLQSYLSEICGLFVTVVDGRVYLLHETAREFLIRNSDSVRLDAQDETYKSTWLHSITLREPHLVVAKVCVWYLMKKDFNNSAGTHNDNGSEWEMATYTSRYWARHLNSIDAQDIEYIADETMYLCKTALKQDEPLCTSHLMRKYRPPRWHFDIGFDSLASSCLHLLGNVRGGPLIVAIILGFDWVVSRLLIEDSQAGRQVDRKGITALWWAAWAGNAQITRLLLELYDDTDYGDIALNGVQSTPLTVAIAHKHNAVAHALLKDPRTSITTRCRVRRNWTPMHYAIAADNFELFRLLLAEERIFAGWASADLADLLTHSIKWGSAQTVNHLLSDSRFDFNSSDSKTWRTQFCQLANPMEKNELRPSFSEEERLNMMRVLVETHQVDFAKSDRGGRSPVSWAASRPANAVILTYLLDELNLEPDTLDRQGRSPLSYSAEIYCYRNIDALLRTGKVNINSVDNEGRTPLMKATQLQFRAKVTKRNPSERKYKMLRVSSAIATLRLLDHAPDVNLQDVEGNTALINAAQNRVVEGVRALIRHGADVNVQDIHGRTALAHAAEKLCFESVEALLKAGADANLCDDEGRSPLWLATESMNHLLPRYDIHGKMENMRGVVGLLQSSKGEDGGLKSHGRGGDLVRNHACEEGLIKVV</sequence>
<gene>
    <name evidence="7" type="ORF">CMEL01_08483</name>
</gene>
<evidence type="ECO:0000256" key="1">
    <source>
        <dbReference type="ARBA" id="ARBA00022737"/>
    </source>
</evidence>
<evidence type="ECO:0000259" key="5">
    <source>
        <dbReference type="Pfam" id="PF22939"/>
    </source>
</evidence>
<feature type="region of interest" description="Disordered" evidence="3">
    <location>
        <begin position="32"/>
        <end position="80"/>
    </location>
</feature>
<evidence type="ECO:0000313" key="7">
    <source>
        <dbReference type="EMBL" id="KAK1449168.1"/>
    </source>
</evidence>
<feature type="domain" description="GPI inositol-deacylase winged helix" evidence="5">
    <location>
        <begin position="661"/>
        <end position="750"/>
    </location>
</feature>
<keyword evidence="1" id="KW-0677">Repeat</keyword>
<dbReference type="InterPro" id="IPR031359">
    <property type="entry name" value="NACHT_N"/>
</dbReference>
<dbReference type="Pfam" id="PF22939">
    <property type="entry name" value="WHD_GPIID"/>
    <property type="match status" value="1"/>
</dbReference>
<evidence type="ECO:0000259" key="6">
    <source>
        <dbReference type="Pfam" id="PF24883"/>
    </source>
</evidence>
<dbReference type="PROSITE" id="PS50297">
    <property type="entry name" value="ANK_REP_REGION"/>
    <property type="match status" value="2"/>
</dbReference>
<dbReference type="EMBL" id="MLGG01000068">
    <property type="protein sequence ID" value="KAK1449168.1"/>
    <property type="molecule type" value="Genomic_DNA"/>
</dbReference>
<feature type="domain" description="NWD NACHT-NTPase N-terminal" evidence="4">
    <location>
        <begin position="88"/>
        <end position="313"/>
    </location>
</feature>
<dbReference type="Proteomes" id="UP001239795">
    <property type="component" value="Unassembled WGS sequence"/>
</dbReference>
<dbReference type="Gene3D" id="1.25.40.20">
    <property type="entry name" value="Ankyrin repeat-containing domain"/>
    <property type="match status" value="3"/>
</dbReference>
<dbReference type="InterPro" id="IPR054471">
    <property type="entry name" value="GPIID_WHD"/>
</dbReference>
<feature type="domain" description="Nephrocystin 3-like N-terminal" evidence="6">
    <location>
        <begin position="384"/>
        <end position="550"/>
    </location>
</feature>
<dbReference type="Pfam" id="PF12796">
    <property type="entry name" value="Ank_2"/>
    <property type="match status" value="2"/>
</dbReference>
<dbReference type="PANTHER" id="PTHR10039">
    <property type="entry name" value="AMELOGENIN"/>
    <property type="match status" value="1"/>
</dbReference>
<name>A0AAI9U2H8_9PEZI</name>
<dbReference type="InterPro" id="IPR002110">
    <property type="entry name" value="Ankyrin_rpt"/>
</dbReference>
<proteinExistence type="predicted"/>
<dbReference type="Gene3D" id="3.40.50.300">
    <property type="entry name" value="P-loop containing nucleotide triphosphate hydrolases"/>
    <property type="match status" value="1"/>
</dbReference>
<dbReference type="Pfam" id="PF24883">
    <property type="entry name" value="NPHP3_N"/>
    <property type="match status" value="1"/>
</dbReference>
<dbReference type="InterPro" id="IPR036770">
    <property type="entry name" value="Ankyrin_rpt-contain_sf"/>
</dbReference>
<feature type="repeat" description="ANK" evidence="2">
    <location>
        <begin position="1262"/>
        <end position="1294"/>
    </location>
</feature>
<reference evidence="7 8" key="1">
    <citation type="submission" date="2016-10" db="EMBL/GenBank/DDBJ databases">
        <title>The genome sequence of Colletotrichum fioriniae PJ7.</title>
        <authorList>
            <person name="Baroncelli R."/>
        </authorList>
    </citation>
    <scope>NUCLEOTIDE SEQUENCE [LARGE SCALE GENOMIC DNA]</scope>
    <source>
        <strain evidence="7">Col 31</strain>
    </source>
</reference>
<evidence type="ECO:0000259" key="4">
    <source>
        <dbReference type="Pfam" id="PF17100"/>
    </source>
</evidence>
<dbReference type="SUPFAM" id="SSF48403">
    <property type="entry name" value="Ankyrin repeat"/>
    <property type="match status" value="1"/>
</dbReference>
<dbReference type="InterPro" id="IPR056884">
    <property type="entry name" value="NPHP3-like_N"/>
</dbReference>
<protein>
    <recommendedName>
        <fullName evidence="9">Ankyrin repeat protein</fullName>
    </recommendedName>
</protein>
<dbReference type="PROSITE" id="PS50088">
    <property type="entry name" value="ANK_REPEAT"/>
    <property type="match status" value="2"/>
</dbReference>
<dbReference type="SMART" id="SM00248">
    <property type="entry name" value="ANK"/>
    <property type="match status" value="8"/>
</dbReference>
<evidence type="ECO:0000256" key="2">
    <source>
        <dbReference type="PROSITE-ProRule" id="PRU00023"/>
    </source>
</evidence>
<dbReference type="SUPFAM" id="SSF52540">
    <property type="entry name" value="P-loop containing nucleoside triphosphate hydrolases"/>
    <property type="match status" value="1"/>
</dbReference>
<feature type="compositionally biased region" description="Polar residues" evidence="3">
    <location>
        <begin position="32"/>
        <end position="43"/>
    </location>
</feature>